<dbReference type="Gene3D" id="3.80.10.10">
    <property type="entry name" value="Ribonuclease Inhibitor"/>
    <property type="match status" value="2"/>
</dbReference>
<evidence type="ECO:0000256" key="2">
    <source>
        <dbReference type="ARBA" id="ARBA00022821"/>
    </source>
</evidence>
<evidence type="ECO:0000313" key="9">
    <source>
        <dbReference type="EMBL" id="OMO98999.1"/>
    </source>
</evidence>
<evidence type="ECO:0000256" key="1">
    <source>
        <dbReference type="ARBA" id="ARBA00022737"/>
    </source>
</evidence>
<gene>
    <name evidence="9" type="ORF">COLO4_13573</name>
</gene>
<evidence type="ECO:0000259" key="7">
    <source>
        <dbReference type="Pfam" id="PF23559"/>
    </source>
</evidence>
<dbReference type="GO" id="GO:0043531">
    <property type="term" value="F:ADP binding"/>
    <property type="evidence" value="ECO:0007669"/>
    <property type="project" value="InterPro"/>
</dbReference>
<keyword evidence="2" id="KW-0611">Plant defense</keyword>
<keyword evidence="10" id="KW-1185">Reference proteome</keyword>
<feature type="domain" description="NB-ARC" evidence="5">
    <location>
        <begin position="310"/>
        <end position="435"/>
    </location>
</feature>
<organism evidence="9 10">
    <name type="scientific">Corchorus olitorius</name>
    <dbReference type="NCBI Taxonomy" id="93759"/>
    <lineage>
        <taxon>Eukaryota</taxon>
        <taxon>Viridiplantae</taxon>
        <taxon>Streptophyta</taxon>
        <taxon>Embryophyta</taxon>
        <taxon>Tracheophyta</taxon>
        <taxon>Spermatophyta</taxon>
        <taxon>Magnoliopsida</taxon>
        <taxon>eudicotyledons</taxon>
        <taxon>Gunneridae</taxon>
        <taxon>Pentapetalae</taxon>
        <taxon>rosids</taxon>
        <taxon>malvids</taxon>
        <taxon>Malvales</taxon>
        <taxon>Malvaceae</taxon>
        <taxon>Grewioideae</taxon>
        <taxon>Apeibeae</taxon>
        <taxon>Corchorus</taxon>
    </lineage>
</organism>
<feature type="domain" description="Disease resistance R13L4/SHOC-2-like LRR" evidence="8">
    <location>
        <begin position="1195"/>
        <end position="1501"/>
    </location>
</feature>
<dbReference type="Pfam" id="PF13968">
    <property type="entry name" value="DUF4220"/>
    <property type="match status" value="1"/>
</dbReference>
<feature type="domain" description="NB-ARC" evidence="5">
    <location>
        <begin position="479"/>
        <end position="606"/>
    </location>
</feature>
<dbReference type="PANTHER" id="PTHR23155:SF955">
    <property type="entry name" value="AAA+ ATPASE DOMAIN-CONTAINING PROTEIN"/>
    <property type="match status" value="1"/>
</dbReference>
<feature type="compositionally biased region" description="Polar residues" evidence="3">
    <location>
        <begin position="989"/>
        <end position="1005"/>
    </location>
</feature>
<dbReference type="InterPro" id="IPR025315">
    <property type="entry name" value="DUF4220"/>
</dbReference>
<feature type="compositionally biased region" description="Basic and acidic residues" evidence="3">
    <location>
        <begin position="866"/>
        <end position="880"/>
    </location>
</feature>
<accession>A0A1R3JVW7</accession>
<dbReference type="InterPro" id="IPR058922">
    <property type="entry name" value="WHD_DRP"/>
</dbReference>
<dbReference type="GO" id="GO:0098542">
    <property type="term" value="P:defense response to other organism"/>
    <property type="evidence" value="ECO:0007669"/>
    <property type="project" value="TreeGrafter"/>
</dbReference>
<name>A0A1R3JVW7_9ROSI</name>
<dbReference type="Pfam" id="PF00931">
    <property type="entry name" value="NB-ARC"/>
    <property type="match status" value="3"/>
</dbReference>
<feature type="region of interest" description="Disordered" evidence="3">
    <location>
        <begin position="866"/>
        <end position="1005"/>
    </location>
</feature>
<dbReference type="Pfam" id="PF23598">
    <property type="entry name" value="LRR_14"/>
    <property type="match status" value="1"/>
</dbReference>
<reference evidence="10" key="1">
    <citation type="submission" date="2013-09" db="EMBL/GenBank/DDBJ databases">
        <title>Corchorus olitorius genome sequencing.</title>
        <authorList>
            <person name="Alam M."/>
            <person name="Haque M.S."/>
            <person name="Islam M.S."/>
            <person name="Emdad E.M."/>
            <person name="Islam M.M."/>
            <person name="Ahmed B."/>
            <person name="Halim A."/>
            <person name="Hossen Q.M.M."/>
            <person name="Hossain M.Z."/>
            <person name="Ahmed R."/>
            <person name="Khan M.M."/>
            <person name="Islam R."/>
            <person name="Rashid M.M."/>
            <person name="Khan S.A."/>
            <person name="Rahman M.S."/>
            <person name="Alam M."/>
            <person name="Yahiya A.S."/>
            <person name="Khan M.S."/>
            <person name="Azam M.S."/>
            <person name="Haque T."/>
            <person name="Lashkar M.Z.H."/>
            <person name="Akhand A.I."/>
            <person name="Morshed G."/>
            <person name="Roy S."/>
            <person name="Uddin K.S."/>
            <person name="Rabeya T."/>
            <person name="Hossain A.S."/>
            <person name="Chowdhury A."/>
            <person name="Snigdha A.R."/>
            <person name="Mortoza M.S."/>
            <person name="Matin S.A."/>
            <person name="Hoque S.M.E."/>
            <person name="Islam M.K."/>
            <person name="Roy D.K."/>
            <person name="Haider R."/>
            <person name="Moosa M.M."/>
            <person name="Elias S.M."/>
            <person name="Hasan A.M."/>
            <person name="Jahan S."/>
            <person name="Shafiuddin M."/>
            <person name="Mahmood N."/>
            <person name="Shommy N.S."/>
        </authorList>
    </citation>
    <scope>NUCLEOTIDE SEQUENCE [LARGE SCALE GENOMIC DNA]</scope>
    <source>
        <strain evidence="10">cv. O-4</strain>
    </source>
</reference>
<dbReference type="InterPro" id="IPR036388">
    <property type="entry name" value="WH-like_DNA-bd_sf"/>
</dbReference>
<keyword evidence="4" id="KW-1133">Transmembrane helix</keyword>
<feature type="domain" description="NB-ARC" evidence="5">
    <location>
        <begin position="646"/>
        <end position="812"/>
    </location>
</feature>
<evidence type="ECO:0000259" key="6">
    <source>
        <dbReference type="Pfam" id="PF13968"/>
    </source>
</evidence>
<dbReference type="InterPro" id="IPR055414">
    <property type="entry name" value="LRR_R13L4/SHOC2-like"/>
</dbReference>
<feature type="compositionally biased region" description="Low complexity" evidence="3">
    <location>
        <begin position="919"/>
        <end position="928"/>
    </location>
</feature>
<evidence type="ECO:0000256" key="3">
    <source>
        <dbReference type="SAM" id="MobiDB-lite"/>
    </source>
</evidence>
<dbReference type="InterPro" id="IPR002182">
    <property type="entry name" value="NB-ARC"/>
</dbReference>
<dbReference type="PRINTS" id="PR00364">
    <property type="entry name" value="DISEASERSIST"/>
</dbReference>
<keyword evidence="1" id="KW-0677">Repeat</keyword>
<feature type="domain" description="DUF4220" evidence="6">
    <location>
        <begin position="1553"/>
        <end position="1767"/>
    </location>
</feature>
<evidence type="ECO:0000313" key="10">
    <source>
        <dbReference type="Proteomes" id="UP000187203"/>
    </source>
</evidence>
<dbReference type="STRING" id="93759.A0A1R3JVW7"/>
<evidence type="ECO:0000259" key="8">
    <source>
        <dbReference type="Pfam" id="PF23598"/>
    </source>
</evidence>
<evidence type="ECO:0000256" key="4">
    <source>
        <dbReference type="SAM" id="Phobius"/>
    </source>
</evidence>
<dbReference type="OrthoDB" id="10408338at2759"/>
<feature type="compositionally biased region" description="Polar residues" evidence="3">
    <location>
        <begin position="937"/>
        <end position="957"/>
    </location>
</feature>
<dbReference type="Pfam" id="PF23559">
    <property type="entry name" value="WHD_DRP"/>
    <property type="match status" value="1"/>
</dbReference>
<feature type="transmembrane region" description="Helical" evidence="4">
    <location>
        <begin position="1635"/>
        <end position="1654"/>
    </location>
</feature>
<dbReference type="Gene3D" id="1.10.10.10">
    <property type="entry name" value="Winged helix-like DNA-binding domain superfamily/Winged helix DNA-binding domain"/>
    <property type="match status" value="1"/>
</dbReference>
<feature type="compositionally biased region" description="Basic and acidic residues" evidence="3">
    <location>
        <begin position="965"/>
        <end position="981"/>
    </location>
</feature>
<keyword evidence="4" id="KW-0472">Membrane</keyword>
<dbReference type="PANTHER" id="PTHR23155">
    <property type="entry name" value="DISEASE RESISTANCE PROTEIN RP"/>
    <property type="match status" value="1"/>
</dbReference>
<dbReference type="InterPro" id="IPR042197">
    <property type="entry name" value="Apaf_helical"/>
</dbReference>
<feature type="domain" description="Disease resistance protein winged helix" evidence="7">
    <location>
        <begin position="1035"/>
        <end position="1102"/>
    </location>
</feature>
<dbReference type="EMBL" id="AWUE01015204">
    <property type="protein sequence ID" value="OMO98999.1"/>
    <property type="molecule type" value="Genomic_DNA"/>
</dbReference>
<dbReference type="InterPro" id="IPR027417">
    <property type="entry name" value="P-loop_NTPase"/>
</dbReference>
<comment type="caution">
    <text evidence="9">The sequence shown here is derived from an EMBL/GenBank/DDBJ whole genome shotgun (WGS) entry which is preliminary data.</text>
</comment>
<feature type="transmembrane region" description="Helical" evidence="4">
    <location>
        <begin position="1666"/>
        <end position="1687"/>
    </location>
</feature>
<keyword evidence="4" id="KW-0812">Transmembrane</keyword>
<dbReference type="SUPFAM" id="SSF52058">
    <property type="entry name" value="L domain-like"/>
    <property type="match status" value="1"/>
</dbReference>
<dbReference type="Gene3D" id="1.10.8.430">
    <property type="entry name" value="Helical domain of apoptotic protease-activating factors"/>
    <property type="match status" value="1"/>
</dbReference>
<dbReference type="InterPro" id="IPR044974">
    <property type="entry name" value="Disease_R_plants"/>
</dbReference>
<sequence>MALEITELLIKKLNVVGGKDAHVPALVKELKLFKEGYLDVADGKKLKLLREIYSVEDKIETLLCERTVKNRLLLIYQIWRLIDKLKKFSSVKLDSGVDEDESTTSSSSSRYGFEVLAMTKLIRSYEDIQQEKQEINILAECHHQQVPTPTSSVAIFPPISEEQKVLPLTDSSNIMERFQVRQRRILTDQRGEIFQASSPFRRTNLVDSQLLPRGSTSKTMEDIQFPSNDEASSTISIPKDVQAVPKLKRARSFDEQLLRSGSIRKWSIQYLDDHIHSTNQPINASDEIKEENTDFEEKLVTVLFEDLLIKLAKPLLSQRKLDSLMLNADVSSSGKVILLWTVYNSGSIKERFHFRAWINVSQESDVVNAILGKAKQGKEEELRYDPSSSRQRLHDFLVWRRFLIVLYGIQASSVWDDLNSVFPNSLNGSRVIIATIPSTDGSANTCGYLEEADSNVIRAKAVLHELTEAILGRRRLLFLISVVGVARFDKTSLLWPIYNAEDVKDYFDCCAWIHFAEVRSLDDVLAKIWEQVTNIKMYIRPPGPLQKLLQPKLHNFLSKKRYLVVLYDVWSAELWNELKVCFPNTLNGSRVILAVHSVDVARRTKSWVFSTNPCKEMSVDESGKNEKRWDKLADIRDEASDMVGLEDKVEELAELALGNCNTPFVISVLGAAGSGKTTLVRTFYNSIATKQHFECRAWISVPQDVDEKDMLLDLFRQLRKAKEKQSLSVEQLRQGICHFLTWKRYLIVLDDVRTSDIWKTLNLDFQNSSSSSKVILTTRDTFLARHINTVTAIIQQRLLTDEESWKLFLKKLETSNIDVNDPRLSNLKVKILGRCRGLPLQIVVLGGLLSTKDYDGWGKVIEEASQKRDKEKGVHGKDQMKSSGPLKFSGQLNSSNTKQTSKQHKPDSPSYKKITVEDQSNSAAQSSNKQKEGNKKTVVTDQQATCEGQSNSLSQEELPSDFNLEDQKGKLEVIAEDATAREDEEDENGNSGIKATDSDNQSISSEETTSLDNLLGYGYDDLDIQYKWCLLYVGLFPKDYKIPVRRLLLLWLAEGLVTVQPDGKTPLEEAEHYFQVLEKRSLIEIIEEADGSPKTCNMPNALREKLFPITEKVGFFHFKGNSDDHKPQSQQFPLGNDFTVRRLAESGGMFIDTKPEENCLRLLRSYISFYNKEGDAPTSGVNDLLKKIAQKGSAMLVVLDLERVYKPVLPETLGSLPFLRYLNLRRTHLDSIPESVGDLPHLETLDIKYTYIIKLPGTIWKAKKLQHLYMSEIYIDFSVEKALQTCVSMEKPSDSESLGNLQILWGLIIRKKTPKRKLLQGVKKLKKLKLTCDEGSINDIAAWISTLSNLESLKLRSISESSEPAKLELQVDMRTKLSKLKQLYLLGQLPKPIKVINKLPQGLEMLTLSVSRLEGDPMEMLGKLEKLKVLRLYASSYTGKTMTCHPGGFPELRILKLWMLMELENWILQENAMKELRKVEIRCCKNLKNVKGLDKLKYLTELILTKMEDEFVNEQSFGCKVVVTPPSSLKFNSPWIEEKKPESADEKAIGQVQEADHNYSSREKDLMIKADELFQIFKRLFADLILSYQEKEKSLSLFQDISRYEDAFDVIAIELGFMYDLLYTKAVVIYTGWGIFRRVVTSCITIAVLVVFYFDDWGKYETIDVVITFLLLVGAILLEIYAALALLLSDWSKRWLFKNNKSYKTILLALVSCLEWLELKLLAVINRLKLLVQPICSNCMAPTADISRLELLRLHRWSNGMAQFCLLGLFLNEKPGNCISRKLLCWKLLQKYRFRLFERQRYRYVKKVDEDLKKQIFQHVINKFKEFQKQETRKDHSSLRDLCSQRGKSVLAKFKEKISPAVLEWSVTTDFDESILIWHIATEICSYTEENADGTTKLNREMSQQISRYMLYLLAVYPYMLPTGIGLIRLRDTRAEAEKFFEERLSTSKTEKMSRINACNSRALLITK</sequence>
<feature type="compositionally biased region" description="Polar residues" evidence="3">
    <location>
        <begin position="890"/>
        <end position="900"/>
    </location>
</feature>
<dbReference type="Gene3D" id="3.40.50.300">
    <property type="entry name" value="P-loop containing nucleotide triphosphate hydrolases"/>
    <property type="match status" value="3"/>
</dbReference>
<dbReference type="SUPFAM" id="SSF52540">
    <property type="entry name" value="P-loop containing nucleoside triphosphate hydrolases"/>
    <property type="match status" value="3"/>
</dbReference>
<protein>
    <submittedName>
        <fullName evidence="9">Disease resistance protein</fullName>
    </submittedName>
</protein>
<dbReference type="InterPro" id="IPR032675">
    <property type="entry name" value="LRR_dom_sf"/>
</dbReference>
<feature type="transmembrane region" description="Helical" evidence="4">
    <location>
        <begin position="1909"/>
        <end position="1930"/>
    </location>
</feature>
<evidence type="ECO:0000259" key="5">
    <source>
        <dbReference type="Pfam" id="PF00931"/>
    </source>
</evidence>
<proteinExistence type="predicted"/>
<dbReference type="Proteomes" id="UP000187203">
    <property type="component" value="Unassembled WGS sequence"/>
</dbReference>